<gene>
    <name evidence="2" type="ORF">H5P30_11335</name>
</gene>
<evidence type="ECO:0000313" key="2">
    <source>
        <dbReference type="EMBL" id="MBC2602370.1"/>
    </source>
</evidence>
<evidence type="ECO:0000313" key="3">
    <source>
        <dbReference type="Proteomes" id="UP000525652"/>
    </source>
</evidence>
<proteinExistence type="predicted"/>
<keyword evidence="3" id="KW-1185">Reference proteome</keyword>
<dbReference type="InterPro" id="IPR012902">
    <property type="entry name" value="N_methyl_site"/>
</dbReference>
<dbReference type="Pfam" id="PF07963">
    <property type="entry name" value="N_methyl"/>
    <property type="match status" value="1"/>
</dbReference>
<evidence type="ECO:0000256" key="1">
    <source>
        <dbReference type="SAM" id="Phobius"/>
    </source>
</evidence>
<reference evidence="2 3" key="1">
    <citation type="submission" date="2020-07" db="EMBL/GenBank/DDBJ databases">
        <authorList>
            <person name="Feng X."/>
        </authorList>
    </citation>
    <scope>NUCLEOTIDE SEQUENCE [LARGE SCALE GENOMIC DNA]</scope>
    <source>
        <strain evidence="2 3">JCM14086</strain>
    </source>
</reference>
<keyword evidence="1" id="KW-0472">Membrane</keyword>
<accession>A0A7X1B0S3</accession>
<name>A0A7X1B0S3_9BACT</name>
<organism evidence="2 3">
    <name type="scientific">Puniceicoccus vermicola</name>
    <dbReference type="NCBI Taxonomy" id="388746"/>
    <lineage>
        <taxon>Bacteria</taxon>
        <taxon>Pseudomonadati</taxon>
        <taxon>Verrucomicrobiota</taxon>
        <taxon>Opitutia</taxon>
        <taxon>Puniceicoccales</taxon>
        <taxon>Puniceicoccaceae</taxon>
        <taxon>Puniceicoccus</taxon>
    </lineage>
</organism>
<keyword evidence="1" id="KW-0812">Transmembrane</keyword>
<keyword evidence="1" id="KW-1133">Transmembrane helix</keyword>
<dbReference type="AlphaFoldDB" id="A0A7X1B0S3"/>
<dbReference type="Proteomes" id="UP000525652">
    <property type="component" value="Unassembled WGS sequence"/>
</dbReference>
<dbReference type="EMBL" id="JACHVA010000086">
    <property type="protein sequence ID" value="MBC2602370.1"/>
    <property type="molecule type" value="Genomic_DNA"/>
</dbReference>
<sequence length="146" mass="16874">MRTPQAATNKKGYTLVEVAVGMTLLMMVLGSGFGAYIMGLRFAKNSRDTLRATQFAESKMEELRTKNWGDLESMPQWSLFFADPSYAPDHMDDFIGVLQIWEQNSEQKFIRCWAYWPNPHSSNYKSAHFDTVYTKDGLNDYFVRAF</sequence>
<comment type="caution">
    <text evidence="2">The sequence shown here is derived from an EMBL/GenBank/DDBJ whole genome shotgun (WGS) entry which is preliminary data.</text>
</comment>
<protein>
    <submittedName>
        <fullName evidence="2">Prepilin-type N-terminal cleavage/methylation domain-containing protein</fullName>
    </submittedName>
</protein>
<feature type="transmembrane region" description="Helical" evidence="1">
    <location>
        <begin position="12"/>
        <end position="37"/>
    </location>
</feature>